<dbReference type="VEuPathDB" id="VectorBase:PPAPM1_008751"/>
<dbReference type="GO" id="GO:0005525">
    <property type="term" value="F:GTP binding"/>
    <property type="evidence" value="ECO:0007669"/>
    <property type="project" value="UniProtKB-KW"/>
</dbReference>
<dbReference type="VEuPathDB" id="VectorBase:PPAI002445"/>
<dbReference type="GO" id="GO:0005741">
    <property type="term" value="C:mitochondrial outer membrane"/>
    <property type="evidence" value="ECO:0007669"/>
    <property type="project" value="TreeGrafter"/>
</dbReference>
<dbReference type="GO" id="GO:0051646">
    <property type="term" value="P:mitochondrion localization"/>
    <property type="evidence" value="ECO:0007669"/>
    <property type="project" value="TreeGrafter"/>
</dbReference>
<dbReference type="EnsemblMetazoa" id="PPAI002445-RA">
    <property type="protein sequence ID" value="PPAI002445-PA"/>
    <property type="gene ID" value="PPAI002445"/>
</dbReference>
<keyword evidence="5" id="KW-0472">Membrane</keyword>
<evidence type="ECO:0000256" key="5">
    <source>
        <dbReference type="ARBA" id="ARBA00023136"/>
    </source>
</evidence>
<accession>A0A1B0D4N7</accession>
<evidence type="ECO:0000256" key="3">
    <source>
        <dbReference type="ARBA" id="ARBA00022801"/>
    </source>
</evidence>
<dbReference type="PANTHER" id="PTHR10465:SF3">
    <property type="entry name" value="TRANSMEMBRANE GTPASE MARF-RELATED"/>
    <property type="match status" value="1"/>
</dbReference>
<sequence length="125" mass="14008">MAAYLNRTLSMVTGNGSISSYDTSSLAETRGLHNTANDVSPLQIFVRAKKKINDIFGEIEEYVVETTRFVDSDQPGELDIIDKYEKEAFSSYVHKVSGIREVLARDHMKVAFFGRTSKKRGHGNC</sequence>
<comment type="subcellular location">
    <subcellularLocation>
        <location evidence="1">Membrane</location>
    </subcellularLocation>
</comment>
<evidence type="ECO:0000256" key="4">
    <source>
        <dbReference type="ARBA" id="ARBA00023134"/>
    </source>
</evidence>
<dbReference type="EMBL" id="AJVK01024730">
    <property type="status" value="NOT_ANNOTATED_CDS"/>
    <property type="molecule type" value="Genomic_DNA"/>
</dbReference>
<keyword evidence="7" id="KW-1185">Reference proteome</keyword>
<proteinExistence type="predicted"/>
<reference evidence="6" key="1">
    <citation type="submission" date="2022-08" db="UniProtKB">
        <authorList>
            <consortium name="EnsemblMetazoa"/>
        </authorList>
    </citation>
    <scope>IDENTIFICATION</scope>
    <source>
        <strain evidence="6">Israel</strain>
    </source>
</reference>
<name>A0A1B0D4N7_PHLPP</name>
<dbReference type="PANTHER" id="PTHR10465">
    <property type="entry name" value="TRANSMEMBRANE GTPASE FZO1"/>
    <property type="match status" value="1"/>
</dbReference>
<dbReference type="AlphaFoldDB" id="A0A1B0D4N7"/>
<dbReference type="Proteomes" id="UP000092462">
    <property type="component" value="Unassembled WGS sequence"/>
</dbReference>
<keyword evidence="2" id="KW-0547">Nucleotide-binding</keyword>
<evidence type="ECO:0000313" key="6">
    <source>
        <dbReference type="EnsemblMetazoa" id="PPAI002445-PA"/>
    </source>
</evidence>
<dbReference type="GO" id="GO:0003924">
    <property type="term" value="F:GTPase activity"/>
    <property type="evidence" value="ECO:0007669"/>
    <property type="project" value="InterPro"/>
</dbReference>
<evidence type="ECO:0000256" key="1">
    <source>
        <dbReference type="ARBA" id="ARBA00004370"/>
    </source>
</evidence>
<keyword evidence="4" id="KW-0342">GTP-binding</keyword>
<protein>
    <submittedName>
        <fullName evidence="6">Uncharacterized protein</fullName>
    </submittedName>
</protein>
<evidence type="ECO:0000313" key="7">
    <source>
        <dbReference type="Proteomes" id="UP000092462"/>
    </source>
</evidence>
<dbReference type="InterPro" id="IPR027094">
    <property type="entry name" value="Mitofusin_fam"/>
</dbReference>
<dbReference type="GO" id="GO:0008053">
    <property type="term" value="P:mitochondrial fusion"/>
    <property type="evidence" value="ECO:0007669"/>
    <property type="project" value="TreeGrafter"/>
</dbReference>
<evidence type="ECO:0000256" key="2">
    <source>
        <dbReference type="ARBA" id="ARBA00022741"/>
    </source>
</evidence>
<keyword evidence="3" id="KW-0378">Hydrolase</keyword>
<organism evidence="6 7">
    <name type="scientific">Phlebotomus papatasi</name>
    <name type="common">Sandfly</name>
    <dbReference type="NCBI Taxonomy" id="29031"/>
    <lineage>
        <taxon>Eukaryota</taxon>
        <taxon>Metazoa</taxon>
        <taxon>Ecdysozoa</taxon>
        <taxon>Arthropoda</taxon>
        <taxon>Hexapoda</taxon>
        <taxon>Insecta</taxon>
        <taxon>Pterygota</taxon>
        <taxon>Neoptera</taxon>
        <taxon>Endopterygota</taxon>
        <taxon>Diptera</taxon>
        <taxon>Nematocera</taxon>
        <taxon>Psychodoidea</taxon>
        <taxon>Psychodidae</taxon>
        <taxon>Phlebotomus</taxon>
        <taxon>Phlebotomus</taxon>
    </lineage>
</organism>